<dbReference type="Gene3D" id="3.10.20.90">
    <property type="entry name" value="Phosphatidylinositol 3-kinase Catalytic Subunit, Chain A, domain 1"/>
    <property type="match status" value="1"/>
</dbReference>
<dbReference type="Pfam" id="PF01428">
    <property type="entry name" value="zf-AN1"/>
    <property type="match status" value="1"/>
</dbReference>
<evidence type="ECO:0000313" key="6">
    <source>
        <dbReference type="Proteomes" id="UP000186594"/>
    </source>
</evidence>
<name>A0A1U7LK61_NEOID</name>
<keyword evidence="2" id="KW-0863">Zinc-finger</keyword>
<evidence type="ECO:0000259" key="4">
    <source>
        <dbReference type="PROSITE" id="PS50053"/>
    </source>
</evidence>
<dbReference type="Gene3D" id="4.10.1110.10">
    <property type="entry name" value="AN1-like Zinc finger"/>
    <property type="match status" value="1"/>
</dbReference>
<dbReference type="SUPFAM" id="SSF118310">
    <property type="entry name" value="AN1-like Zinc finger"/>
    <property type="match status" value="1"/>
</dbReference>
<dbReference type="STRING" id="1198029.A0A1U7LK61"/>
<dbReference type="Pfam" id="PF00240">
    <property type="entry name" value="ubiquitin"/>
    <property type="match status" value="1"/>
</dbReference>
<evidence type="ECO:0000256" key="1">
    <source>
        <dbReference type="ARBA" id="ARBA00022723"/>
    </source>
</evidence>
<sequence>MDLTIKLDKPAISFPLTVPLSTTVDNLKLQISLNMPSKAPPQSIRIIHSGILLKEPDLVLAAIGIADGATVCASQKKKCHAASCTNSPAIIGQCTYCGGKYCNKHRLLEDHACAGLQDCKRESHNRNAAKLNSESCIASKIAS</sequence>
<keyword evidence="6" id="KW-1185">Reference proteome</keyword>
<comment type="caution">
    <text evidence="5">The sequence shown here is derived from an EMBL/GenBank/DDBJ whole genome shotgun (WGS) entry which is preliminary data.</text>
</comment>
<protein>
    <submittedName>
        <fullName evidence="5">AN1-type zinc finger protein TMC1</fullName>
    </submittedName>
</protein>
<keyword evidence="1" id="KW-0479">Metal-binding</keyword>
<dbReference type="CDD" id="cd17039">
    <property type="entry name" value="Ubl_ubiquitin_like"/>
    <property type="match status" value="1"/>
</dbReference>
<gene>
    <name evidence="5" type="ORF">NEOLI_001832</name>
</gene>
<dbReference type="GO" id="GO:0008270">
    <property type="term" value="F:zinc ion binding"/>
    <property type="evidence" value="ECO:0007669"/>
    <property type="project" value="UniProtKB-KW"/>
</dbReference>
<accession>A0A1U7LK61</accession>
<dbReference type="SUPFAM" id="SSF54236">
    <property type="entry name" value="Ubiquitin-like"/>
    <property type="match status" value="1"/>
</dbReference>
<evidence type="ECO:0000256" key="2">
    <source>
        <dbReference type="ARBA" id="ARBA00022771"/>
    </source>
</evidence>
<dbReference type="InterPro" id="IPR035896">
    <property type="entry name" value="AN1-like_Znf"/>
</dbReference>
<keyword evidence="3" id="KW-0862">Zinc</keyword>
<dbReference type="PROSITE" id="PS50053">
    <property type="entry name" value="UBIQUITIN_2"/>
    <property type="match status" value="1"/>
</dbReference>
<reference evidence="5 6" key="1">
    <citation type="submission" date="2016-04" db="EMBL/GenBank/DDBJ databases">
        <title>Evolutionary innovation and constraint leading to complex multicellularity in the Ascomycota.</title>
        <authorList>
            <person name="Cisse O."/>
            <person name="Nguyen A."/>
            <person name="Hewitt D.A."/>
            <person name="Jedd G."/>
            <person name="Stajich J.E."/>
        </authorList>
    </citation>
    <scope>NUCLEOTIDE SEQUENCE [LARGE SCALE GENOMIC DNA]</scope>
    <source>
        <strain evidence="5 6">DAH-3</strain>
    </source>
</reference>
<proteinExistence type="predicted"/>
<dbReference type="InterPro" id="IPR000058">
    <property type="entry name" value="Znf_AN1"/>
</dbReference>
<dbReference type="SMART" id="SM00154">
    <property type="entry name" value="ZnF_AN1"/>
    <property type="match status" value="1"/>
</dbReference>
<dbReference type="EMBL" id="LXFE01002362">
    <property type="protein sequence ID" value="OLL23034.1"/>
    <property type="molecule type" value="Genomic_DNA"/>
</dbReference>
<evidence type="ECO:0000313" key="5">
    <source>
        <dbReference type="EMBL" id="OLL23034.1"/>
    </source>
</evidence>
<feature type="domain" description="Ubiquitin-like" evidence="4">
    <location>
        <begin position="1"/>
        <end position="71"/>
    </location>
</feature>
<organism evidence="5 6">
    <name type="scientific">Neolecta irregularis (strain DAH-3)</name>
    <dbReference type="NCBI Taxonomy" id="1198029"/>
    <lineage>
        <taxon>Eukaryota</taxon>
        <taxon>Fungi</taxon>
        <taxon>Dikarya</taxon>
        <taxon>Ascomycota</taxon>
        <taxon>Taphrinomycotina</taxon>
        <taxon>Neolectales</taxon>
        <taxon>Neolectaceae</taxon>
        <taxon>Neolecta</taxon>
    </lineage>
</organism>
<dbReference type="Proteomes" id="UP000186594">
    <property type="component" value="Unassembled WGS sequence"/>
</dbReference>
<dbReference type="InterPro" id="IPR000626">
    <property type="entry name" value="Ubiquitin-like_dom"/>
</dbReference>
<dbReference type="OrthoDB" id="428577at2759"/>
<dbReference type="AlphaFoldDB" id="A0A1U7LK61"/>
<dbReference type="InterPro" id="IPR029071">
    <property type="entry name" value="Ubiquitin-like_domsf"/>
</dbReference>
<evidence type="ECO:0000256" key="3">
    <source>
        <dbReference type="ARBA" id="ARBA00022833"/>
    </source>
</evidence>